<organism evidence="2 3">
    <name type="scientific">Silvanigrella paludirubra</name>
    <dbReference type="NCBI Taxonomy" id="2499159"/>
    <lineage>
        <taxon>Bacteria</taxon>
        <taxon>Pseudomonadati</taxon>
        <taxon>Bdellovibrionota</taxon>
        <taxon>Oligoflexia</taxon>
        <taxon>Silvanigrellales</taxon>
        <taxon>Silvanigrellaceae</taxon>
        <taxon>Silvanigrella</taxon>
    </lineage>
</organism>
<evidence type="ECO:0000313" key="3">
    <source>
        <dbReference type="Proteomes" id="UP000437748"/>
    </source>
</evidence>
<reference evidence="2 3" key="1">
    <citation type="submission" date="2019-10" db="EMBL/GenBank/DDBJ databases">
        <title>New species of Slilvanegrellaceae.</title>
        <authorList>
            <person name="Pitt A."/>
            <person name="Hahn M.W."/>
        </authorList>
    </citation>
    <scope>NUCLEOTIDE SEQUENCE [LARGE SCALE GENOMIC DNA]</scope>
    <source>
        <strain evidence="2 3">SP-Ram-0.45-NSY-1</strain>
    </source>
</reference>
<feature type="transmembrane region" description="Helical" evidence="1">
    <location>
        <begin position="186"/>
        <end position="205"/>
    </location>
</feature>
<evidence type="ECO:0008006" key="4">
    <source>
        <dbReference type="Google" id="ProtNLM"/>
    </source>
</evidence>
<comment type="caution">
    <text evidence="2">The sequence shown here is derived from an EMBL/GenBank/DDBJ whole genome shotgun (WGS) entry which is preliminary data.</text>
</comment>
<feature type="transmembrane region" description="Helical" evidence="1">
    <location>
        <begin position="154"/>
        <end position="179"/>
    </location>
</feature>
<evidence type="ECO:0000313" key="2">
    <source>
        <dbReference type="EMBL" id="KAB8037009.1"/>
    </source>
</evidence>
<keyword evidence="1" id="KW-0472">Membrane</keyword>
<proteinExistence type="predicted"/>
<feature type="transmembrane region" description="Helical" evidence="1">
    <location>
        <begin position="69"/>
        <end position="89"/>
    </location>
</feature>
<keyword evidence="1" id="KW-1133">Transmembrane helix</keyword>
<sequence>MRKELRMNNFVEKLEQIKKFIYIYTYETLSHKGSILCDLFIGISLPITIQIISWNYIYSNETHIHNYTYLKMILYIIATVTMFNLNNGYDLINDTSKRIQNGSIDIYNIKTMSYFSFSLFTMIGRQIFFIIFGIIILILCCILNNNYIYIIPTIIFLFLSQFICFQISYIFALINYWVVQNDLIQFTYFLLAQILGGILLPIEFWPETFQTFLKYNPFRVTISGIPDLILNPSNLSLLKYTCLLIFYGILFQIIILFLTKKSTKINPSYGG</sequence>
<name>A0A6N6VU92_9BACT</name>
<dbReference type="InterPro" id="IPR010390">
    <property type="entry name" value="ABC-2_transporter-like"/>
</dbReference>
<gene>
    <name evidence="2" type="ORF">GCL60_14340</name>
</gene>
<dbReference type="PANTHER" id="PTHR36832:SF1">
    <property type="entry name" value="SLR1174 PROTEIN"/>
    <property type="match status" value="1"/>
</dbReference>
<dbReference type="Pfam" id="PF06182">
    <property type="entry name" value="ABC2_membrane_6"/>
    <property type="match status" value="1"/>
</dbReference>
<dbReference type="PANTHER" id="PTHR36832">
    <property type="entry name" value="SLR1174 PROTEIN-RELATED"/>
    <property type="match status" value="1"/>
</dbReference>
<feature type="transmembrane region" description="Helical" evidence="1">
    <location>
        <begin position="237"/>
        <end position="258"/>
    </location>
</feature>
<keyword evidence="3" id="KW-1185">Reference proteome</keyword>
<accession>A0A6N6VU92</accession>
<feature type="transmembrane region" description="Helical" evidence="1">
    <location>
        <begin position="127"/>
        <end position="148"/>
    </location>
</feature>
<dbReference type="AlphaFoldDB" id="A0A6N6VU92"/>
<dbReference type="EMBL" id="WFLM01000005">
    <property type="protein sequence ID" value="KAB8037009.1"/>
    <property type="molecule type" value="Genomic_DNA"/>
</dbReference>
<dbReference type="Proteomes" id="UP000437748">
    <property type="component" value="Unassembled WGS sequence"/>
</dbReference>
<evidence type="ECO:0000256" key="1">
    <source>
        <dbReference type="SAM" id="Phobius"/>
    </source>
</evidence>
<keyword evidence="1" id="KW-0812">Transmembrane</keyword>
<protein>
    <recommendedName>
        <fullName evidence="4">ABC-2 type transporter domain-containing protein</fullName>
    </recommendedName>
</protein>
<feature type="transmembrane region" description="Helical" evidence="1">
    <location>
        <begin position="35"/>
        <end position="57"/>
    </location>
</feature>